<keyword evidence="4" id="KW-1185">Reference proteome</keyword>
<sequence>MRGKKFFGLVGVLILMLLFAFSTVSLAQNTQFIVKKLTVTFPDPLFKSVGTKTFSVQYIKLYEDKESKGYILKAWLFQSVNVQETKNTFKIRAVSADGKKEYVEELKAERDKLYLRLPLVLVIMPSNYTLYVDNQIVEQSKQTSGGDVNVPIFGDKSEAGMVLLVKTQSGYRAISEGETISKDDVVLLQIIAGTFPTGGYRIELDEPDIVYPVGNNPGKITLTGTFYKPGPGDMVTQAFTTPTKTIELGKFPAGQYELVVNVKNLGEFRTIFNVK</sequence>
<dbReference type="RefSeq" id="WP_033192135.1">
    <property type="nucleotide sequence ID" value="NZ_CP014334.2"/>
</dbReference>
<keyword evidence="3" id="KW-0378">Hydrolase</keyword>
<feature type="domain" description="PrcB C-terminal" evidence="2">
    <location>
        <begin position="189"/>
        <end position="248"/>
    </location>
</feature>
<dbReference type="GO" id="GO:0006508">
    <property type="term" value="P:proteolysis"/>
    <property type="evidence" value="ECO:0007669"/>
    <property type="project" value="UniProtKB-KW"/>
</dbReference>
<dbReference type="InterPro" id="IPR025748">
    <property type="entry name" value="PrcB_C_dom"/>
</dbReference>
<evidence type="ECO:0000259" key="2">
    <source>
        <dbReference type="Pfam" id="PF14343"/>
    </source>
</evidence>
<protein>
    <submittedName>
        <fullName evidence="3">Protease complex subunit PrcB family protein</fullName>
    </submittedName>
</protein>
<keyword evidence="1" id="KW-0732">Signal</keyword>
<organism evidence="3 4">
    <name type="scientific">Fervidobacterium islandicum</name>
    <dbReference type="NCBI Taxonomy" id="2423"/>
    <lineage>
        <taxon>Bacteria</taxon>
        <taxon>Thermotogati</taxon>
        <taxon>Thermotogota</taxon>
        <taxon>Thermotogae</taxon>
        <taxon>Thermotogales</taxon>
        <taxon>Fervidobacteriaceae</taxon>
        <taxon>Fervidobacterium</taxon>
    </lineage>
</organism>
<reference evidence="3 4" key="1">
    <citation type="journal article" date="2015" name="Stand. Genomic Sci.">
        <title>Genome sequence of a native-feather degrading extremely thermophilic Eubacterium, Fervidobacterium islandicum AW-1.</title>
        <authorList>
            <person name="Lee Y.J."/>
            <person name="Jeong H."/>
            <person name="Park G.S."/>
            <person name="Kwak Y."/>
            <person name="Lee S.J."/>
            <person name="Lee S.J."/>
            <person name="Park M.K."/>
            <person name="Kim J.Y."/>
            <person name="Kang H.K."/>
            <person name="Shin J.H."/>
            <person name="Lee D.W."/>
        </authorList>
    </citation>
    <scope>NUCLEOTIDE SEQUENCE [LARGE SCALE GENOMIC DNA]</scope>
    <source>
        <strain evidence="3 4">AW-1</strain>
    </source>
</reference>
<dbReference type="GO" id="GO:0008233">
    <property type="term" value="F:peptidase activity"/>
    <property type="evidence" value="ECO:0007669"/>
    <property type="project" value="UniProtKB-KW"/>
</dbReference>
<dbReference type="KEGG" id="fia:NA23_07820"/>
<name>A0AAI8CMJ6_FERIS</name>
<accession>A0AAI8CMJ6</accession>
<dbReference type="EMBL" id="CP014334">
    <property type="protein sequence ID" value="AMW33157.1"/>
    <property type="molecule type" value="Genomic_DNA"/>
</dbReference>
<keyword evidence="3" id="KW-0645">Protease</keyword>
<evidence type="ECO:0000256" key="1">
    <source>
        <dbReference type="SAM" id="SignalP"/>
    </source>
</evidence>
<evidence type="ECO:0000313" key="3">
    <source>
        <dbReference type="EMBL" id="AMW33157.1"/>
    </source>
</evidence>
<feature type="chain" id="PRO_5042618904" evidence="1">
    <location>
        <begin position="28"/>
        <end position="275"/>
    </location>
</feature>
<dbReference type="Pfam" id="PF14343">
    <property type="entry name" value="PrcB_C"/>
    <property type="match status" value="1"/>
</dbReference>
<proteinExistence type="predicted"/>
<dbReference type="Proteomes" id="UP000093740">
    <property type="component" value="Chromosome"/>
</dbReference>
<feature type="signal peptide" evidence="1">
    <location>
        <begin position="1"/>
        <end position="27"/>
    </location>
</feature>
<dbReference type="AlphaFoldDB" id="A0AAI8CMJ6"/>
<evidence type="ECO:0000313" key="4">
    <source>
        <dbReference type="Proteomes" id="UP000093740"/>
    </source>
</evidence>
<gene>
    <name evidence="3" type="ORF">NA23_07820</name>
</gene>